<dbReference type="Gene3D" id="2.130.10.10">
    <property type="entry name" value="YVTN repeat-like/Quinoprotein amine dehydrogenase"/>
    <property type="match status" value="2"/>
</dbReference>
<reference evidence="3" key="1">
    <citation type="submission" date="2018-01" db="EMBL/GenBank/DDBJ databases">
        <authorList>
            <person name="Alioto T."/>
            <person name="Alioto T."/>
        </authorList>
    </citation>
    <scope>NUCLEOTIDE SEQUENCE [LARGE SCALE GENOMIC DNA]</scope>
</reference>
<dbReference type="GO" id="GO:0006913">
    <property type="term" value="P:nucleocytoplasmic transport"/>
    <property type="evidence" value="ECO:0007669"/>
    <property type="project" value="TreeGrafter"/>
</dbReference>
<evidence type="ECO:0000313" key="3">
    <source>
        <dbReference type="Proteomes" id="UP000268350"/>
    </source>
</evidence>
<dbReference type="OrthoDB" id="411991at2759"/>
<organism evidence="2 3">
    <name type="scientific">Drosophila guanche</name>
    <name type="common">Fruit fly</name>
    <dbReference type="NCBI Taxonomy" id="7266"/>
    <lineage>
        <taxon>Eukaryota</taxon>
        <taxon>Metazoa</taxon>
        <taxon>Ecdysozoa</taxon>
        <taxon>Arthropoda</taxon>
        <taxon>Hexapoda</taxon>
        <taxon>Insecta</taxon>
        <taxon>Pterygota</taxon>
        <taxon>Neoptera</taxon>
        <taxon>Endopterygota</taxon>
        <taxon>Diptera</taxon>
        <taxon>Brachycera</taxon>
        <taxon>Muscomorpha</taxon>
        <taxon>Ephydroidea</taxon>
        <taxon>Drosophilidae</taxon>
        <taxon>Drosophila</taxon>
        <taxon>Sophophora</taxon>
    </lineage>
</organism>
<dbReference type="PANTHER" id="PTHR14494">
    <property type="entry name" value="ALADIN/ADRACALIN/AAAS"/>
    <property type="match status" value="1"/>
</dbReference>
<evidence type="ECO:0000313" key="2">
    <source>
        <dbReference type="EMBL" id="SPP78142.1"/>
    </source>
</evidence>
<dbReference type="GO" id="GO:0005643">
    <property type="term" value="C:nuclear pore"/>
    <property type="evidence" value="ECO:0007669"/>
    <property type="project" value="TreeGrafter"/>
</dbReference>
<dbReference type="InterPro" id="IPR015943">
    <property type="entry name" value="WD40/YVTN_repeat-like_dom_sf"/>
</dbReference>
<dbReference type="OMA" id="FQPLYKD"/>
<dbReference type="InterPro" id="IPR001680">
    <property type="entry name" value="WD40_rpt"/>
</dbReference>
<name>A0A3B0JDE3_DROGU</name>
<sequence length="466" mass="52450">MAGLSNLKQCPPFSALSDPSFRPNYTTELSSYPKIHLKSELHNSSAQCFYGGQGFVPVNEGVLKRIIRTFFEGGFWESLAETRSQTTREQAPWLGRTGDYISQLLGIATSLKLKVFPHAQDVSADRIAEFVETRDWSDSDVRFMAWNCHIFKLAVAGIDDVVRIYTKNTNAATTVLKSATQTQITCMAWRPLSATEIVIGCSQGLCFWVVDNTMILGRTNAPSQIFKHPAKLPITSLQWNKEGNLLATASIGDRSIIIWQPDSGRMEALKRLGPPGSLLKWSPGNDWLFAGTVDRVFRVWNCHNHWSTERWTVGNVGHVQSACWSPCGRFLLFVSTTEPILYRLQFVRQTMLKSAKDEKEVLPIADLNACSIDENKSLIGGPVQQLAWDPRGNYLVITFKSTNHISIFRTFITKYDLQISASFYLSGETASEYPSFVCFQPLYKDDDQTVLTIAWSSGRIQYYAFD</sequence>
<keyword evidence="3" id="KW-1185">Reference proteome</keyword>
<dbReference type="PANTHER" id="PTHR14494:SF0">
    <property type="entry name" value="ALADIN"/>
    <property type="match status" value="1"/>
</dbReference>
<dbReference type="SUPFAM" id="SSF50978">
    <property type="entry name" value="WD40 repeat-like"/>
    <property type="match status" value="1"/>
</dbReference>
<dbReference type="Proteomes" id="UP000268350">
    <property type="component" value="Unassembled WGS sequence"/>
</dbReference>
<gene>
    <name evidence="2" type="ORF">DGUA_6G010741</name>
</gene>
<dbReference type="InterPro" id="IPR036322">
    <property type="entry name" value="WD40_repeat_dom_sf"/>
</dbReference>
<proteinExistence type="predicted"/>
<dbReference type="InterPro" id="IPR057403">
    <property type="entry name" value="Beta-prop_Aladin"/>
</dbReference>
<dbReference type="STRING" id="7266.A0A3B0JDE3"/>
<dbReference type="AlphaFoldDB" id="A0A3B0JDE3"/>
<dbReference type="EMBL" id="OUUW01000003">
    <property type="protein sequence ID" value="SPP78142.1"/>
    <property type="molecule type" value="Genomic_DNA"/>
</dbReference>
<protein>
    <submittedName>
        <fullName evidence="2">Blast:Maestro heat-like repeat-containing protein family member 1</fullName>
    </submittedName>
</protein>
<dbReference type="SMART" id="SM00320">
    <property type="entry name" value="WD40"/>
    <property type="match status" value="5"/>
</dbReference>
<evidence type="ECO:0000259" key="1">
    <source>
        <dbReference type="Pfam" id="PF25460"/>
    </source>
</evidence>
<accession>A0A3B0JDE3</accession>
<dbReference type="InterPro" id="IPR045139">
    <property type="entry name" value="Aladin"/>
</dbReference>
<feature type="domain" description="Aladin seven-bladed propeller" evidence="1">
    <location>
        <begin position="124"/>
        <end position="463"/>
    </location>
</feature>
<dbReference type="Pfam" id="PF25460">
    <property type="entry name" value="Beta-prop_Aladin"/>
    <property type="match status" value="1"/>
</dbReference>